<evidence type="ECO:0000313" key="1">
    <source>
        <dbReference type="EMBL" id="EEY03844.1"/>
    </source>
</evidence>
<dbReference type="AlphaFoldDB" id="A0A7U8K879"/>
<dbReference type="Proteomes" id="UP000005727">
    <property type="component" value="Unassembled WGS sequence"/>
</dbReference>
<sequence>MSDSVKQAARWLAMTPHVQKPHPVIPYLRMQFGLSAVEAIQAIEESNLIKARAQ</sequence>
<reference evidence="1 2" key="1">
    <citation type="submission" date="2009-01" db="EMBL/GenBank/DDBJ databases">
        <title>The Genome Sequence of Brucella neotomae 5K33.</title>
        <authorList>
            <consortium name="The Broad Institute Genome Sequencing Platform"/>
            <person name="Ward D."/>
            <person name="Young S.K."/>
            <person name="Kodira C.D."/>
            <person name="Zeng Q."/>
            <person name="Koehrsen M."/>
            <person name="Alvarado L."/>
            <person name="Berlin A."/>
            <person name="Borenstein D."/>
            <person name="Chen Z."/>
            <person name="Engels R."/>
            <person name="Freedman E."/>
            <person name="Gellesch M."/>
            <person name="Goldberg J."/>
            <person name="Griggs A."/>
            <person name="Gujja S."/>
            <person name="Heiman D."/>
            <person name="Hepburn T."/>
            <person name="Howarth C."/>
            <person name="Jen D."/>
            <person name="Larson L."/>
            <person name="Lewis B."/>
            <person name="Mehta T."/>
            <person name="Park D."/>
            <person name="Pearson M."/>
            <person name="Roberts A."/>
            <person name="Saif S."/>
            <person name="Shea T."/>
            <person name="Shenoy N."/>
            <person name="Sisk P."/>
            <person name="Stolte C."/>
            <person name="Sykes S."/>
            <person name="Walk T."/>
            <person name="White J."/>
            <person name="Yandava C."/>
            <person name="Whatmore A.M."/>
            <person name="Perrett L.L."/>
            <person name="O'Callaghan D."/>
            <person name="Nusbaum C."/>
            <person name="Galagan J."/>
            <person name="Birren B."/>
        </authorList>
    </citation>
    <scope>NUCLEOTIDE SEQUENCE [LARGE SCALE GENOMIC DNA]</scope>
    <source>
        <strain evidence="1 2">5K33</strain>
    </source>
</reference>
<dbReference type="EMBL" id="EQ999582">
    <property type="protein sequence ID" value="EEY03844.1"/>
    <property type="molecule type" value="Genomic_DNA"/>
</dbReference>
<organism evidence="1 2">
    <name type="scientific">Brucella neotomae 5K33</name>
    <dbReference type="NCBI Taxonomy" id="520456"/>
    <lineage>
        <taxon>Bacteria</taxon>
        <taxon>Pseudomonadati</taxon>
        <taxon>Pseudomonadota</taxon>
        <taxon>Alphaproteobacteria</taxon>
        <taxon>Hyphomicrobiales</taxon>
        <taxon>Brucellaceae</taxon>
        <taxon>Brucella/Ochrobactrum group</taxon>
        <taxon>Brucella</taxon>
    </lineage>
</organism>
<evidence type="ECO:0000313" key="2">
    <source>
        <dbReference type="Proteomes" id="UP000005727"/>
    </source>
</evidence>
<protein>
    <submittedName>
        <fullName evidence="1">Uncharacterized protein</fullName>
    </submittedName>
</protein>
<dbReference type="GeneID" id="45126648"/>
<keyword evidence="2" id="KW-1185">Reference proteome</keyword>
<dbReference type="RefSeq" id="WP_004687931.1">
    <property type="nucleotide sequence ID" value="NZ_AZBJ02000053.1"/>
</dbReference>
<name>A0A7U8K879_BRUNE</name>
<accession>A0A7U8K879</accession>
<gene>
    <name evidence="1" type="ORF">BANG_00555</name>
</gene>
<proteinExistence type="predicted"/>